<feature type="transmembrane region" description="Helical" evidence="1">
    <location>
        <begin position="494"/>
        <end position="514"/>
    </location>
</feature>
<keyword evidence="1" id="KW-0812">Transmembrane</keyword>
<name>A0A2W1NAB9_PAEXE</name>
<dbReference type="Proteomes" id="UP000214746">
    <property type="component" value="Unassembled WGS sequence"/>
</dbReference>
<feature type="domain" description="CAAX prenyl protease 2/Lysostaphin resistance protein A-like" evidence="2">
    <location>
        <begin position="414"/>
        <end position="503"/>
    </location>
</feature>
<evidence type="ECO:0000259" key="2">
    <source>
        <dbReference type="Pfam" id="PF02517"/>
    </source>
</evidence>
<keyword evidence="3" id="KW-0482">Metalloprotease</keyword>
<dbReference type="GO" id="GO:0008237">
    <property type="term" value="F:metallopeptidase activity"/>
    <property type="evidence" value="ECO:0007669"/>
    <property type="project" value="UniProtKB-KW"/>
</dbReference>
<feature type="transmembrane region" description="Helical" evidence="1">
    <location>
        <begin position="282"/>
        <end position="304"/>
    </location>
</feature>
<dbReference type="OrthoDB" id="2675631at2"/>
<dbReference type="GO" id="GO:0006508">
    <property type="term" value="P:proteolysis"/>
    <property type="evidence" value="ECO:0007669"/>
    <property type="project" value="UniProtKB-KW"/>
</dbReference>
<feature type="transmembrane region" description="Helical" evidence="1">
    <location>
        <begin position="520"/>
        <end position="539"/>
    </location>
</feature>
<gene>
    <name evidence="3" type="ORF">CBW46_008145</name>
</gene>
<proteinExistence type="predicted"/>
<evidence type="ECO:0000256" key="1">
    <source>
        <dbReference type="SAM" id="Phobius"/>
    </source>
</evidence>
<comment type="caution">
    <text evidence="3">The sequence shown here is derived from an EMBL/GenBank/DDBJ whole genome shotgun (WGS) entry which is preliminary data.</text>
</comment>
<dbReference type="InterPro" id="IPR003675">
    <property type="entry name" value="Rce1/LyrA-like_dom"/>
</dbReference>
<dbReference type="GO" id="GO:0080120">
    <property type="term" value="P:CAAX-box protein maturation"/>
    <property type="evidence" value="ECO:0007669"/>
    <property type="project" value="UniProtKB-ARBA"/>
</dbReference>
<evidence type="ECO:0000313" key="3">
    <source>
        <dbReference type="EMBL" id="PZE21327.1"/>
    </source>
</evidence>
<keyword evidence="3" id="KW-0378">Hydrolase</keyword>
<organism evidence="3 4">
    <name type="scientific">Paenibacillus xerothermodurans</name>
    <dbReference type="NCBI Taxonomy" id="1977292"/>
    <lineage>
        <taxon>Bacteria</taxon>
        <taxon>Bacillati</taxon>
        <taxon>Bacillota</taxon>
        <taxon>Bacilli</taxon>
        <taxon>Bacillales</taxon>
        <taxon>Paenibacillaceae</taxon>
        <taxon>Paenibacillus</taxon>
    </lineage>
</organism>
<keyword evidence="3" id="KW-0645">Protease</keyword>
<feature type="transmembrane region" description="Helical" evidence="1">
    <location>
        <begin position="468"/>
        <end position="487"/>
    </location>
</feature>
<keyword evidence="1" id="KW-1133">Transmembrane helix</keyword>
<dbReference type="EMBL" id="NHRJ02000003">
    <property type="protein sequence ID" value="PZE21327.1"/>
    <property type="molecule type" value="Genomic_DNA"/>
</dbReference>
<feature type="transmembrane region" description="Helical" evidence="1">
    <location>
        <begin position="406"/>
        <end position="425"/>
    </location>
</feature>
<feature type="transmembrane region" description="Helical" evidence="1">
    <location>
        <begin position="432"/>
        <end position="456"/>
    </location>
</feature>
<feature type="transmembrane region" description="Helical" evidence="1">
    <location>
        <begin position="247"/>
        <end position="270"/>
    </location>
</feature>
<protein>
    <submittedName>
        <fullName evidence="3">CPBP family intramembrane metalloprotease</fullName>
    </submittedName>
</protein>
<accession>A0A2W1NAB9</accession>
<sequence length="553" mass="62053">MANRRSNPPLLLLAVIGIVLYLAVIIGSVYLQTPGAAADTGADDPAITKQEAAEAAAQFVQQRFGLSDDYRTSVLHQSYTVRHAYLEDAELHDEYVKHFENLPLNYFEVEINDAAKRATYYIDVDYSNQRIIGWEAYTTPALRQRAAATAATEPLQLAEQAIIEQGFELEEFTRVREEPNVTAPERRDRPRPAVGTRYLYESRDERIGEATLHLTLSVANGAVVSFHPVFNIPAAFLSWQEQQDAKAALMTNISMGVSLAMTITALYIIIRYRKEISFRRGWLLSLVFLAIYVTNNINMLPALRAAHGAGPSQLQAIVYLCFVTALAVLMAVSVYFSLLAGTFLWRRQGWDPVAEWHDRDFGSQVMTATGRGYLLCLFILGVQQGMYFIGSQYFDVWSVSDPSQSVLNMLVPGIFPLLAWAAAISEEAIYRLFGIAFFLALVRNRFLAVLLPSIVWAMSHTQYPIYPVYTRLVEVSIIGLIFGFFFLRYGFLTVLFAHATMDSILMGVTLIDTGDGTQDVIGTFYLVFPALVGWILSWLHRVTKRRDPQPTSS</sequence>
<dbReference type="RefSeq" id="WP_089199523.1">
    <property type="nucleotide sequence ID" value="NZ_NHRJ02000003.1"/>
</dbReference>
<dbReference type="AlphaFoldDB" id="A0A2W1NAB9"/>
<feature type="transmembrane region" description="Helical" evidence="1">
    <location>
        <begin position="12"/>
        <end position="31"/>
    </location>
</feature>
<feature type="transmembrane region" description="Helical" evidence="1">
    <location>
        <begin position="316"/>
        <end position="338"/>
    </location>
</feature>
<dbReference type="GO" id="GO:0004175">
    <property type="term" value="F:endopeptidase activity"/>
    <property type="evidence" value="ECO:0007669"/>
    <property type="project" value="UniProtKB-ARBA"/>
</dbReference>
<dbReference type="Pfam" id="PF02517">
    <property type="entry name" value="Rce1-like"/>
    <property type="match status" value="1"/>
</dbReference>
<reference evidence="3" key="1">
    <citation type="submission" date="2018-06" db="EMBL/GenBank/DDBJ databases">
        <title>Paenibacillus xerothermodurans sp. nov. an extremely dry heat resistant spore forming bacterium isolated from the soil of Cape Canaveral, Florida.</title>
        <authorList>
            <person name="Seuylemezian A."/>
            <person name="Kaur N."/>
            <person name="Patil P."/>
            <person name="Patil P."/>
            <person name="Mayilraj S."/>
            <person name="Vaishampayan P."/>
        </authorList>
    </citation>
    <scope>NUCLEOTIDE SEQUENCE [LARGE SCALE GENOMIC DNA]</scope>
    <source>
        <strain evidence="3">ATCC 27380</strain>
    </source>
</reference>
<keyword evidence="1" id="KW-0472">Membrane</keyword>
<keyword evidence="4" id="KW-1185">Reference proteome</keyword>
<feature type="transmembrane region" description="Helical" evidence="1">
    <location>
        <begin position="373"/>
        <end position="394"/>
    </location>
</feature>
<evidence type="ECO:0000313" key="4">
    <source>
        <dbReference type="Proteomes" id="UP000214746"/>
    </source>
</evidence>